<proteinExistence type="predicted"/>
<dbReference type="RefSeq" id="WP_077350545.1">
    <property type="nucleotide sequence ID" value="NZ_CP019607.1"/>
</dbReference>
<evidence type="ECO:0000256" key="1">
    <source>
        <dbReference type="SAM" id="MobiDB-lite"/>
    </source>
</evidence>
<keyword evidence="2" id="KW-0472">Membrane</keyword>
<feature type="compositionally biased region" description="Low complexity" evidence="1">
    <location>
        <begin position="269"/>
        <end position="282"/>
    </location>
</feature>
<reference evidence="4 5" key="1">
    <citation type="journal article" date="2008" name="Int. J. Syst. Evol. Microbiol.">
        <title>Tessaracoccus flavescens sp. nov., isolated from marine sediment.</title>
        <authorList>
            <person name="Lee D.W."/>
            <person name="Lee S.D."/>
        </authorList>
    </citation>
    <scope>NUCLEOTIDE SEQUENCE [LARGE SCALE GENOMIC DNA]</scope>
    <source>
        <strain evidence="4 5">SST-39T</strain>
    </source>
</reference>
<feature type="compositionally biased region" description="Low complexity" evidence="1">
    <location>
        <begin position="250"/>
        <end position="261"/>
    </location>
</feature>
<keyword evidence="3" id="KW-0732">Signal</keyword>
<gene>
    <name evidence="4" type="ORF">BW733_11345</name>
</gene>
<protein>
    <recommendedName>
        <fullName evidence="6">Htaa domain-containing protein</fullName>
    </recommendedName>
</protein>
<feature type="transmembrane region" description="Helical" evidence="2">
    <location>
        <begin position="297"/>
        <end position="317"/>
    </location>
</feature>
<name>A0A1Q2CYY9_9ACTN</name>
<dbReference type="KEGG" id="tfa:BW733_11345"/>
<dbReference type="InterPro" id="IPR011041">
    <property type="entry name" value="Quinoprot_gluc/sorb_DH_b-prop"/>
</dbReference>
<evidence type="ECO:0000256" key="3">
    <source>
        <dbReference type="SAM" id="SignalP"/>
    </source>
</evidence>
<dbReference type="SUPFAM" id="SSF50952">
    <property type="entry name" value="Soluble quinoprotein glucose dehydrogenase"/>
    <property type="match status" value="1"/>
</dbReference>
<dbReference type="STRING" id="399497.BW733_11345"/>
<accession>A0A1Q2CYY9</accession>
<evidence type="ECO:0008006" key="6">
    <source>
        <dbReference type="Google" id="ProtNLM"/>
    </source>
</evidence>
<feature type="region of interest" description="Disordered" evidence="1">
    <location>
        <begin position="244"/>
        <end position="292"/>
    </location>
</feature>
<organism evidence="4 5">
    <name type="scientific">Tessaracoccus flavescens</name>
    <dbReference type="NCBI Taxonomy" id="399497"/>
    <lineage>
        <taxon>Bacteria</taxon>
        <taxon>Bacillati</taxon>
        <taxon>Actinomycetota</taxon>
        <taxon>Actinomycetes</taxon>
        <taxon>Propionibacteriales</taxon>
        <taxon>Propionibacteriaceae</taxon>
        <taxon>Tessaracoccus</taxon>
    </lineage>
</organism>
<feature type="chain" id="PRO_5013066321" description="Htaa domain-containing protein" evidence="3">
    <location>
        <begin position="28"/>
        <end position="319"/>
    </location>
</feature>
<keyword evidence="5" id="KW-1185">Reference proteome</keyword>
<evidence type="ECO:0000256" key="2">
    <source>
        <dbReference type="SAM" id="Phobius"/>
    </source>
</evidence>
<dbReference type="OrthoDB" id="9801244at2"/>
<dbReference type="Proteomes" id="UP000188235">
    <property type="component" value="Chromosome"/>
</dbReference>
<feature type="signal peptide" evidence="3">
    <location>
        <begin position="1"/>
        <end position="27"/>
    </location>
</feature>
<evidence type="ECO:0000313" key="5">
    <source>
        <dbReference type="Proteomes" id="UP000188235"/>
    </source>
</evidence>
<keyword evidence="2" id="KW-0812">Transmembrane</keyword>
<dbReference type="EMBL" id="CP019607">
    <property type="protein sequence ID" value="AQP51337.1"/>
    <property type="molecule type" value="Genomic_DNA"/>
</dbReference>
<evidence type="ECO:0000313" key="4">
    <source>
        <dbReference type="EMBL" id="AQP51337.1"/>
    </source>
</evidence>
<keyword evidence="2" id="KW-1133">Transmembrane helix</keyword>
<sequence length="319" mass="32956">MKTFLRGCAATAAAALALSLAALPAAADDLTPPEGSTPVVGMAVEPGTSQLWLAGPAADSGTFVNAETGDTWSFGGDPDNVQALAWSEGRLWVGDIGDPEAGRDFVVIFRLGPPEGDRSTYHAFDFEYEDGARDARAMLISGRGNIYIVTTGEDPGIYRAPSEPSRQSMNTLTRVADAPEGVSDGVFLTDGATMALRTATGIEYVDAFSWETLVTDTITGAPEGESITVDQDDQVFVGGNPTIRTEEVPASDTTTAVTPAPTASPSPTAPATAAPSATPSAEAEAEHSKQPTRTGTWFALGMAALLAVAAGAVTFIVRK</sequence>
<dbReference type="AlphaFoldDB" id="A0A1Q2CYY9"/>